<keyword evidence="1" id="KW-1185">Reference proteome</keyword>
<name>A0A1I7ZRE9_9BILA</name>
<protein>
    <submittedName>
        <fullName evidence="2">Uncharacterized protein</fullName>
    </submittedName>
</protein>
<evidence type="ECO:0000313" key="1">
    <source>
        <dbReference type="Proteomes" id="UP000095287"/>
    </source>
</evidence>
<dbReference type="Proteomes" id="UP000095287">
    <property type="component" value="Unplaced"/>
</dbReference>
<dbReference type="AlphaFoldDB" id="A0A1I7ZRE9"/>
<organism evidence="1 2">
    <name type="scientific">Steinernema glaseri</name>
    <dbReference type="NCBI Taxonomy" id="37863"/>
    <lineage>
        <taxon>Eukaryota</taxon>
        <taxon>Metazoa</taxon>
        <taxon>Ecdysozoa</taxon>
        <taxon>Nematoda</taxon>
        <taxon>Chromadorea</taxon>
        <taxon>Rhabditida</taxon>
        <taxon>Tylenchina</taxon>
        <taxon>Panagrolaimomorpha</taxon>
        <taxon>Strongyloidoidea</taxon>
        <taxon>Steinernematidae</taxon>
        <taxon>Steinernema</taxon>
    </lineage>
</organism>
<evidence type="ECO:0000313" key="2">
    <source>
        <dbReference type="WBParaSite" id="L893_g29068.t1"/>
    </source>
</evidence>
<dbReference type="WBParaSite" id="L893_g29068.t1">
    <property type="protein sequence ID" value="L893_g29068.t1"/>
    <property type="gene ID" value="L893_g29068"/>
</dbReference>
<reference evidence="2" key="1">
    <citation type="submission" date="2016-11" db="UniProtKB">
        <authorList>
            <consortium name="WormBaseParasite"/>
        </authorList>
    </citation>
    <scope>IDENTIFICATION</scope>
</reference>
<accession>A0A1I7ZRE9</accession>
<sequence>MLKTFAAERPKHLEALHYGVFLSHPQRLVIGCAINVTIYITVFVECVSEYCSSVADATITEIFNRKHLTHLLENLERSSQHLE</sequence>
<proteinExistence type="predicted"/>